<evidence type="ECO:0000313" key="6">
    <source>
        <dbReference type="EMBL" id="CAH0515511.1"/>
    </source>
</evidence>
<feature type="transmembrane region" description="Helical" evidence="4">
    <location>
        <begin position="389"/>
        <end position="411"/>
    </location>
</feature>
<feature type="compositionally biased region" description="Basic residues" evidence="3">
    <location>
        <begin position="90"/>
        <end position="99"/>
    </location>
</feature>
<keyword evidence="2" id="KW-0539">Nucleus</keyword>
<evidence type="ECO:0000256" key="4">
    <source>
        <dbReference type="SAM" id="Phobius"/>
    </source>
</evidence>
<keyword evidence="4" id="KW-0812">Transmembrane</keyword>
<dbReference type="SUPFAM" id="SSF54160">
    <property type="entry name" value="Chromo domain-like"/>
    <property type="match status" value="1"/>
</dbReference>
<keyword evidence="7" id="KW-1185">Reference proteome</keyword>
<evidence type="ECO:0000256" key="1">
    <source>
        <dbReference type="ARBA" id="ARBA00004123"/>
    </source>
</evidence>
<dbReference type="CDD" id="cd00024">
    <property type="entry name" value="CD_CSD"/>
    <property type="match status" value="1"/>
</dbReference>
<protein>
    <recommendedName>
        <fullName evidence="5">Chromo domain-containing protein</fullName>
    </recommendedName>
</protein>
<sequence>MPTDIERIVDRKLIKQRVHYYVMWKGFGEDNNTWESRIDLMADGYSNIIKRFEEQRKKESGKSTSSRGRSPGRLLSKSPRTSKSPGRGASRSKGRRSRSRSVSGSRKLHGKENDDEKNKKDMEKDTIHAVSMRRRNYNSKNKKKNQDKDHGVDEELSRRQMSQKLDTMEISSVTQFVSRLDEQKPDVTTDEEDDSVLLRSTMAVLTPRVRESISPVALEKDVHKKSVVLSYEQEEEPLLKAQKRNVPTCSSKVTPIHDRTDRVQNGLITKAVESGYLASFLSVAAVVGSLVASQMLPRNDEEGADLWRRWLPFLTPVVALLLFFHQKDARKLAKWVATGLAWRAAAELLLLIEDTPREFEMLIAGSAIFANVSLLIALVSILINGEHEHFKATLTLLAVGTLTLFLSDSWAIATGNAKLESRVILMSVAVMTIALSPLPTASAEDDH</sequence>
<name>A0ABN8CTD2_9STRA</name>
<gene>
    <name evidence="6" type="ORF">PBS001_LOCUS2220</name>
</gene>
<evidence type="ECO:0000256" key="3">
    <source>
        <dbReference type="SAM" id="MobiDB-lite"/>
    </source>
</evidence>
<dbReference type="PROSITE" id="PS50013">
    <property type="entry name" value="CHROMO_2"/>
    <property type="match status" value="1"/>
</dbReference>
<dbReference type="InterPro" id="IPR016197">
    <property type="entry name" value="Chromo-like_dom_sf"/>
</dbReference>
<feature type="compositionally biased region" description="Low complexity" evidence="3">
    <location>
        <begin position="62"/>
        <end position="89"/>
    </location>
</feature>
<dbReference type="Proteomes" id="UP001158986">
    <property type="component" value="Unassembled WGS sequence"/>
</dbReference>
<dbReference type="InterPro" id="IPR051219">
    <property type="entry name" value="Heterochromatin_chromo-domain"/>
</dbReference>
<reference evidence="6 7" key="1">
    <citation type="submission" date="2021-11" db="EMBL/GenBank/DDBJ databases">
        <authorList>
            <person name="Islam A."/>
            <person name="Islam S."/>
            <person name="Flora M.S."/>
            <person name="Rahman M."/>
            <person name="Ziaur R.M."/>
            <person name="Epstein J.H."/>
            <person name="Hassan M."/>
            <person name="Klassen M."/>
            <person name="Woodard K."/>
            <person name="Webb A."/>
            <person name="Webby R.J."/>
            <person name="El Zowalaty M.E."/>
        </authorList>
    </citation>
    <scope>NUCLEOTIDE SEQUENCE [LARGE SCALE GENOMIC DNA]</scope>
    <source>
        <strain evidence="6">Pbs1</strain>
    </source>
</reference>
<keyword evidence="4" id="KW-0472">Membrane</keyword>
<feature type="compositionally biased region" description="Basic and acidic residues" evidence="3">
    <location>
        <begin position="144"/>
        <end position="158"/>
    </location>
</feature>
<comment type="caution">
    <text evidence="6">The sequence shown here is derived from an EMBL/GenBank/DDBJ whole genome shotgun (WGS) entry which is preliminary data.</text>
</comment>
<feature type="transmembrane region" description="Helical" evidence="4">
    <location>
        <begin position="276"/>
        <end position="297"/>
    </location>
</feature>
<dbReference type="SMART" id="SM00298">
    <property type="entry name" value="CHROMO"/>
    <property type="match status" value="1"/>
</dbReference>
<dbReference type="PANTHER" id="PTHR22812">
    <property type="entry name" value="CHROMOBOX PROTEIN"/>
    <property type="match status" value="1"/>
</dbReference>
<organism evidence="6 7">
    <name type="scientific">Peronospora belbahrii</name>
    <dbReference type="NCBI Taxonomy" id="622444"/>
    <lineage>
        <taxon>Eukaryota</taxon>
        <taxon>Sar</taxon>
        <taxon>Stramenopiles</taxon>
        <taxon>Oomycota</taxon>
        <taxon>Peronosporomycetes</taxon>
        <taxon>Peronosporales</taxon>
        <taxon>Peronosporaceae</taxon>
        <taxon>Peronospora</taxon>
    </lineage>
</organism>
<proteinExistence type="predicted"/>
<feature type="transmembrane region" description="Helical" evidence="4">
    <location>
        <begin position="423"/>
        <end position="441"/>
    </location>
</feature>
<keyword evidence="4" id="KW-1133">Transmembrane helix</keyword>
<evidence type="ECO:0000313" key="7">
    <source>
        <dbReference type="Proteomes" id="UP001158986"/>
    </source>
</evidence>
<comment type="subcellular location">
    <subcellularLocation>
        <location evidence="1">Nucleus</location>
    </subcellularLocation>
</comment>
<dbReference type="InterPro" id="IPR023780">
    <property type="entry name" value="Chromo_domain"/>
</dbReference>
<dbReference type="EMBL" id="CAKLCB010000112">
    <property type="protein sequence ID" value="CAH0515511.1"/>
    <property type="molecule type" value="Genomic_DNA"/>
</dbReference>
<feature type="compositionally biased region" description="Basic residues" evidence="3">
    <location>
        <begin position="131"/>
        <end position="143"/>
    </location>
</feature>
<feature type="transmembrane region" description="Helical" evidence="4">
    <location>
        <begin position="359"/>
        <end position="383"/>
    </location>
</feature>
<accession>A0ABN8CTD2</accession>
<dbReference type="Pfam" id="PF00385">
    <property type="entry name" value="Chromo"/>
    <property type="match status" value="1"/>
</dbReference>
<evidence type="ECO:0000259" key="5">
    <source>
        <dbReference type="PROSITE" id="PS50013"/>
    </source>
</evidence>
<evidence type="ECO:0000256" key="2">
    <source>
        <dbReference type="ARBA" id="ARBA00023242"/>
    </source>
</evidence>
<dbReference type="InterPro" id="IPR000953">
    <property type="entry name" value="Chromo/chromo_shadow_dom"/>
</dbReference>
<feature type="transmembrane region" description="Helical" evidence="4">
    <location>
        <begin position="309"/>
        <end position="326"/>
    </location>
</feature>
<dbReference type="Gene3D" id="2.40.50.40">
    <property type="match status" value="1"/>
</dbReference>
<feature type="compositionally biased region" description="Basic and acidic residues" evidence="3">
    <location>
        <begin position="110"/>
        <end position="127"/>
    </location>
</feature>
<feature type="domain" description="Chromo" evidence="5">
    <location>
        <begin position="3"/>
        <end position="64"/>
    </location>
</feature>
<feature type="region of interest" description="Disordered" evidence="3">
    <location>
        <begin position="53"/>
        <end position="166"/>
    </location>
</feature>